<reference evidence="2" key="1">
    <citation type="journal article" date="2023" name="Nat. Commun.">
        <title>Diploid and tetraploid genomes of Acorus and the evolution of monocots.</title>
        <authorList>
            <person name="Ma L."/>
            <person name="Liu K.W."/>
            <person name="Li Z."/>
            <person name="Hsiao Y.Y."/>
            <person name="Qi Y."/>
            <person name="Fu T."/>
            <person name="Tang G.D."/>
            <person name="Zhang D."/>
            <person name="Sun W.H."/>
            <person name="Liu D.K."/>
            <person name="Li Y."/>
            <person name="Chen G.Z."/>
            <person name="Liu X.D."/>
            <person name="Liao X.Y."/>
            <person name="Jiang Y.T."/>
            <person name="Yu X."/>
            <person name="Hao Y."/>
            <person name="Huang J."/>
            <person name="Zhao X.W."/>
            <person name="Ke S."/>
            <person name="Chen Y.Y."/>
            <person name="Wu W.L."/>
            <person name="Hsu J.L."/>
            <person name="Lin Y.F."/>
            <person name="Huang M.D."/>
            <person name="Li C.Y."/>
            <person name="Huang L."/>
            <person name="Wang Z.W."/>
            <person name="Zhao X."/>
            <person name="Zhong W.Y."/>
            <person name="Peng D.H."/>
            <person name="Ahmad S."/>
            <person name="Lan S."/>
            <person name="Zhang J.S."/>
            <person name="Tsai W.C."/>
            <person name="Van de Peer Y."/>
            <person name="Liu Z.J."/>
        </authorList>
    </citation>
    <scope>NUCLEOTIDE SEQUENCE</scope>
    <source>
        <strain evidence="2">CP</strain>
    </source>
</reference>
<reference evidence="2" key="2">
    <citation type="submission" date="2023-06" db="EMBL/GenBank/DDBJ databases">
        <authorList>
            <person name="Ma L."/>
            <person name="Liu K.-W."/>
            <person name="Li Z."/>
            <person name="Hsiao Y.-Y."/>
            <person name="Qi Y."/>
            <person name="Fu T."/>
            <person name="Tang G."/>
            <person name="Zhang D."/>
            <person name="Sun W.-H."/>
            <person name="Liu D.-K."/>
            <person name="Li Y."/>
            <person name="Chen G.-Z."/>
            <person name="Liu X.-D."/>
            <person name="Liao X.-Y."/>
            <person name="Jiang Y.-T."/>
            <person name="Yu X."/>
            <person name="Hao Y."/>
            <person name="Huang J."/>
            <person name="Zhao X.-W."/>
            <person name="Ke S."/>
            <person name="Chen Y.-Y."/>
            <person name="Wu W.-L."/>
            <person name="Hsu J.-L."/>
            <person name="Lin Y.-F."/>
            <person name="Huang M.-D."/>
            <person name="Li C.-Y."/>
            <person name="Huang L."/>
            <person name="Wang Z.-W."/>
            <person name="Zhao X."/>
            <person name="Zhong W.-Y."/>
            <person name="Peng D.-H."/>
            <person name="Ahmad S."/>
            <person name="Lan S."/>
            <person name="Zhang J.-S."/>
            <person name="Tsai W.-C."/>
            <person name="Van De Peer Y."/>
            <person name="Liu Z.-J."/>
        </authorList>
    </citation>
    <scope>NUCLEOTIDE SEQUENCE</scope>
    <source>
        <strain evidence="2">CP</strain>
        <tissue evidence="2">Leaves</tissue>
    </source>
</reference>
<dbReference type="EMBL" id="JAUJYO010000012">
    <property type="protein sequence ID" value="KAK1302312.1"/>
    <property type="molecule type" value="Genomic_DNA"/>
</dbReference>
<sequence length="135" mass="14829">MSQLGNLIDLVFLDLVKPHPHSPPKRQKRRISSTRAQRVSVLRLFDPALEEEEDLVILDLLDSHPPPPLHPLQDLVNPHPSSSAGNPSKFSSTLVKLSIPSNTPTRQASPLLAGQPELIALEHVVEGVDGSYRDC</sequence>
<dbReference type="Proteomes" id="UP001180020">
    <property type="component" value="Unassembled WGS sequence"/>
</dbReference>
<accession>A0AAV9DNB9</accession>
<dbReference type="AlphaFoldDB" id="A0AAV9DNB9"/>
<feature type="compositionally biased region" description="Polar residues" evidence="1">
    <location>
        <begin position="79"/>
        <end position="90"/>
    </location>
</feature>
<organism evidence="2 3">
    <name type="scientific">Acorus calamus</name>
    <name type="common">Sweet flag</name>
    <dbReference type="NCBI Taxonomy" id="4465"/>
    <lineage>
        <taxon>Eukaryota</taxon>
        <taxon>Viridiplantae</taxon>
        <taxon>Streptophyta</taxon>
        <taxon>Embryophyta</taxon>
        <taxon>Tracheophyta</taxon>
        <taxon>Spermatophyta</taxon>
        <taxon>Magnoliopsida</taxon>
        <taxon>Liliopsida</taxon>
        <taxon>Acoraceae</taxon>
        <taxon>Acorus</taxon>
    </lineage>
</organism>
<evidence type="ECO:0000313" key="3">
    <source>
        <dbReference type="Proteomes" id="UP001180020"/>
    </source>
</evidence>
<name>A0AAV9DNB9_ACOCL</name>
<proteinExistence type="predicted"/>
<comment type="caution">
    <text evidence="2">The sequence shown here is derived from an EMBL/GenBank/DDBJ whole genome shotgun (WGS) entry which is preliminary data.</text>
</comment>
<gene>
    <name evidence="2" type="ORF">QJS10_CPB12g00502</name>
</gene>
<evidence type="ECO:0000313" key="2">
    <source>
        <dbReference type="EMBL" id="KAK1302312.1"/>
    </source>
</evidence>
<protein>
    <submittedName>
        <fullName evidence="2">Uncharacterized protein</fullName>
    </submittedName>
</protein>
<evidence type="ECO:0000256" key="1">
    <source>
        <dbReference type="SAM" id="MobiDB-lite"/>
    </source>
</evidence>
<keyword evidence="3" id="KW-1185">Reference proteome</keyword>
<feature type="region of interest" description="Disordered" evidence="1">
    <location>
        <begin position="67"/>
        <end position="90"/>
    </location>
</feature>